<evidence type="ECO:0000259" key="4">
    <source>
        <dbReference type="PROSITE" id="PS50250"/>
    </source>
</evidence>
<evidence type="ECO:0000313" key="6">
    <source>
        <dbReference type="Proteomes" id="UP000324767"/>
    </source>
</evidence>
<dbReference type="GO" id="GO:0008180">
    <property type="term" value="C:COP9 signalosome"/>
    <property type="evidence" value="ECO:0007669"/>
    <property type="project" value="UniProtKB-KW"/>
</dbReference>
<keyword evidence="2" id="KW-0736">Signalosome</keyword>
<gene>
    <name evidence="5" type="ORF">FRX48_01903</name>
</gene>
<sequence length="232" mass="25738">MDSTQQKALSALEPFLLLSKSATTPRSAADLITRATSHPHTYLFAELLQTPNIQSLRDAPPEYSEHLTLLEIYTWGTWADYNRVPDLPPLTDAQTLKLRHLTLLTLCASPLPTTLTYPSLLTSLSIPTPLALETLIISAIYANLLTATLSPLTSRIHVTSIAPLRDPPTNSLPKLISILSDWDRRCMGALRELEAQVQDIRGRAKEERRREREAREAWERAVAAGKGGRVGV</sequence>
<dbReference type="SMART" id="SM00088">
    <property type="entry name" value="PINT"/>
    <property type="match status" value="1"/>
</dbReference>
<evidence type="ECO:0000313" key="5">
    <source>
        <dbReference type="EMBL" id="KAA6415150.1"/>
    </source>
</evidence>
<comment type="caution">
    <text evidence="5">The sequence shown here is derived from an EMBL/GenBank/DDBJ whole genome shotgun (WGS) entry which is preliminary data.</text>
</comment>
<organism evidence="5 6">
    <name type="scientific">Lasallia pustulata</name>
    <dbReference type="NCBI Taxonomy" id="136370"/>
    <lineage>
        <taxon>Eukaryota</taxon>
        <taxon>Fungi</taxon>
        <taxon>Dikarya</taxon>
        <taxon>Ascomycota</taxon>
        <taxon>Pezizomycotina</taxon>
        <taxon>Lecanoromycetes</taxon>
        <taxon>OSLEUM clade</taxon>
        <taxon>Umbilicariomycetidae</taxon>
        <taxon>Umbilicariales</taxon>
        <taxon>Umbilicariaceae</taxon>
        <taxon>Lasallia</taxon>
    </lineage>
</organism>
<dbReference type="InterPro" id="IPR045237">
    <property type="entry name" value="COPS7/eIF3m"/>
</dbReference>
<keyword evidence="3" id="KW-0175">Coiled coil</keyword>
<dbReference type="AlphaFoldDB" id="A0A5M8Q1U3"/>
<reference evidence="5 6" key="1">
    <citation type="submission" date="2019-09" db="EMBL/GenBank/DDBJ databases">
        <title>The hologenome of the rock-dwelling lichen Lasallia pustulata.</title>
        <authorList>
            <person name="Greshake Tzovaras B."/>
            <person name="Segers F."/>
            <person name="Bicker A."/>
            <person name="Dal Grande F."/>
            <person name="Otte J."/>
            <person name="Hankeln T."/>
            <person name="Schmitt I."/>
            <person name="Ebersberger I."/>
        </authorList>
    </citation>
    <scope>NUCLEOTIDE SEQUENCE [LARGE SCALE GENOMIC DNA]</scope>
    <source>
        <strain evidence="5">A1-1</strain>
    </source>
</reference>
<dbReference type="InterPro" id="IPR000717">
    <property type="entry name" value="PCI_dom"/>
</dbReference>
<dbReference type="PANTHER" id="PTHR15350:SF5">
    <property type="entry name" value="COP9 SIGNALOSOME COMPLEX SUBUNIT 7"/>
    <property type="match status" value="1"/>
</dbReference>
<comment type="similarity">
    <text evidence="1">Belongs to the CSN7/EIF3M family. CSN7 subfamily.</text>
</comment>
<evidence type="ECO:0000256" key="2">
    <source>
        <dbReference type="ARBA" id="ARBA00022790"/>
    </source>
</evidence>
<accession>A0A5M8Q1U3</accession>
<dbReference type="Proteomes" id="UP000324767">
    <property type="component" value="Unassembled WGS sequence"/>
</dbReference>
<dbReference type="EMBL" id="VXIT01000002">
    <property type="protein sequence ID" value="KAA6415150.1"/>
    <property type="molecule type" value="Genomic_DNA"/>
</dbReference>
<feature type="coiled-coil region" evidence="3">
    <location>
        <begin position="190"/>
        <end position="221"/>
    </location>
</feature>
<feature type="domain" description="PCI" evidence="4">
    <location>
        <begin position="1"/>
        <end position="163"/>
    </location>
</feature>
<name>A0A5M8Q1U3_9LECA</name>
<evidence type="ECO:0000256" key="3">
    <source>
        <dbReference type="SAM" id="Coils"/>
    </source>
</evidence>
<protein>
    <recommendedName>
        <fullName evidence="4">PCI domain-containing protein</fullName>
    </recommendedName>
</protein>
<dbReference type="PROSITE" id="PS50250">
    <property type="entry name" value="PCI"/>
    <property type="match status" value="1"/>
</dbReference>
<proteinExistence type="inferred from homology"/>
<evidence type="ECO:0000256" key="1">
    <source>
        <dbReference type="ARBA" id="ARBA00008482"/>
    </source>
</evidence>
<dbReference type="Pfam" id="PF22061">
    <property type="entry name" value="CSN7_HB_subdom"/>
    <property type="match status" value="1"/>
</dbReference>
<dbReference type="PANTHER" id="PTHR15350">
    <property type="entry name" value="COP9 SIGNALOSOME COMPLEX SUBUNIT 7/DENDRITIC CELL PROTEIN GA17"/>
    <property type="match status" value="1"/>
</dbReference>
<dbReference type="OrthoDB" id="10265275at2759"/>